<evidence type="ECO:0000259" key="3">
    <source>
        <dbReference type="Pfam" id="PF00496"/>
    </source>
</evidence>
<keyword evidence="2" id="KW-0732">Signal</keyword>
<dbReference type="EMBL" id="QVME01000001">
    <property type="protein sequence ID" value="RGE69540.1"/>
    <property type="molecule type" value="Genomic_DNA"/>
</dbReference>
<dbReference type="CDD" id="cd00995">
    <property type="entry name" value="PBP2_NikA_DppA_OppA_like"/>
    <property type="match status" value="1"/>
</dbReference>
<protein>
    <submittedName>
        <fullName evidence="5">ABC transporter substrate-binding protein</fullName>
    </submittedName>
    <submittedName>
        <fullName evidence="4">Hemin-binding lipoprotein</fullName>
    </submittedName>
</protein>
<dbReference type="InterPro" id="IPR039424">
    <property type="entry name" value="SBP_5"/>
</dbReference>
<dbReference type="Gene3D" id="3.10.105.10">
    <property type="entry name" value="Dipeptide-binding Protein, Domain 3"/>
    <property type="match status" value="1"/>
</dbReference>
<feature type="domain" description="Solute-binding protein family 5" evidence="3">
    <location>
        <begin position="99"/>
        <end position="457"/>
    </location>
</feature>
<evidence type="ECO:0000313" key="5">
    <source>
        <dbReference type="EMBL" id="RGE69540.1"/>
    </source>
</evidence>
<feature type="region of interest" description="Disordered" evidence="1">
    <location>
        <begin position="30"/>
        <end position="70"/>
    </location>
</feature>
<feature type="compositionally biased region" description="Polar residues" evidence="1">
    <location>
        <begin position="41"/>
        <end position="51"/>
    </location>
</feature>
<evidence type="ECO:0000313" key="6">
    <source>
        <dbReference type="Proteomes" id="UP000095765"/>
    </source>
</evidence>
<feature type="chain" id="PRO_5041863279" evidence="2">
    <location>
        <begin position="29"/>
        <end position="540"/>
    </location>
</feature>
<dbReference type="PROSITE" id="PS51257">
    <property type="entry name" value="PROKAR_LIPOPROTEIN"/>
    <property type="match status" value="1"/>
</dbReference>
<reference evidence="4 6" key="1">
    <citation type="submission" date="2015-09" db="EMBL/GenBank/DDBJ databases">
        <authorList>
            <consortium name="Pathogen Informatics"/>
        </authorList>
    </citation>
    <scope>NUCLEOTIDE SEQUENCE [LARGE SCALE GENOMIC DNA]</scope>
    <source>
        <strain evidence="4 6">2789STDY5834939</strain>
    </source>
</reference>
<gene>
    <name evidence="4" type="primary">hbpA_3</name>
    <name evidence="5" type="ORF">DXC40_00200</name>
    <name evidence="4" type="ORF">ERS852551_01814</name>
</gene>
<accession>A0A174QSW5</accession>
<evidence type="ECO:0000313" key="7">
    <source>
        <dbReference type="Proteomes" id="UP000260828"/>
    </source>
</evidence>
<dbReference type="RefSeq" id="WP_055245066.1">
    <property type="nucleotide sequence ID" value="NZ_CABIWA010000013.1"/>
</dbReference>
<dbReference type="GO" id="GO:1904680">
    <property type="term" value="F:peptide transmembrane transporter activity"/>
    <property type="evidence" value="ECO:0007669"/>
    <property type="project" value="TreeGrafter"/>
</dbReference>
<dbReference type="Gene3D" id="3.40.190.10">
    <property type="entry name" value="Periplasmic binding protein-like II"/>
    <property type="match status" value="1"/>
</dbReference>
<dbReference type="PIRSF" id="PIRSF002741">
    <property type="entry name" value="MppA"/>
    <property type="match status" value="1"/>
</dbReference>
<evidence type="ECO:0000313" key="4">
    <source>
        <dbReference type="EMBL" id="CUP75021.1"/>
    </source>
</evidence>
<dbReference type="Proteomes" id="UP000260828">
    <property type="component" value="Unassembled WGS sequence"/>
</dbReference>
<keyword evidence="4" id="KW-0449">Lipoprotein</keyword>
<reference evidence="5 7" key="2">
    <citation type="submission" date="2018-08" db="EMBL/GenBank/DDBJ databases">
        <title>A genome reference for cultivated species of the human gut microbiota.</title>
        <authorList>
            <person name="Zou Y."/>
            <person name="Xue W."/>
            <person name="Luo G."/>
        </authorList>
    </citation>
    <scope>NUCLEOTIDE SEQUENCE [LARGE SCALE GENOMIC DNA]</scope>
    <source>
        <strain evidence="5 7">TF05-12AC</strain>
    </source>
</reference>
<feature type="signal peptide" evidence="2">
    <location>
        <begin position="1"/>
        <end position="28"/>
    </location>
</feature>
<dbReference type="SUPFAM" id="SSF53850">
    <property type="entry name" value="Periplasmic binding protein-like II"/>
    <property type="match status" value="1"/>
</dbReference>
<evidence type="ECO:0000256" key="1">
    <source>
        <dbReference type="SAM" id="MobiDB-lite"/>
    </source>
</evidence>
<dbReference type="Proteomes" id="UP000095765">
    <property type="component" value="Unassembled WGS sequence"/>
</dbReference>
<dbReference type="GO" id="GO:0042597">
    <property type="term" value="C:periplasmic space"/>
    <property type="evidence" value="ECO:0007669"/>
    <property type="project" value="UniProtKB-ARBA"/>
</dbReference>
<dbReference type="OrthoDB" id="239741at2"/>
<dbReference type="Pfam" id="PF00496">
    <property type="entry name" value="SBP_bac_5"/>
    <property type="match status" value="1"/>
</dbReference>
<dbReference type="GO" id="GO:0043190">
    <property type="term" value="C:ATP-binding cassette (ABC) transporter complex"/>
    <property type="evidence" value="ECO:0007669"/>
    <property type="project" value="InterPro"/>
</dbReference>
<proteinExistence type="predicted"/>
<organism evidence="4 6">
    <name type="scientific">Anaerotruncus colihominis</name>
    <dbReference type="NCBI Taxonomy" id="169435"/>
    <lineage>
        <taxon>Bacteria</taxon>
        <taxon>Bacillati</taxon>
        <taxon>Bacillota</taxon>
        <taxon>Clostridia</taxon>
        <taxon>Eubacteriales</taxon>
        <taxon>Oscillospiraceae</taxon>
        <taxon>Anaerotruncus</taxon>
    </lineage>
</organism>
<dbReference type="AlphaFoldDB" id="A0A174QSW5"/>
<dbReference type="InterPro" id="IPR000914">
    <property type="entry name" value="SBP_5_dom"/>
</dbReference>
<dbReference type="InterPro" id="IPR030678">
    <property type="entry name" value="Peptide/Ni-bd"/>
</dbReference>
<dbReference type="EMBL" id="CZBE01000011">
    <property type="protein sequence ID" value="CUP75021.1"/>
    <property type="molecule type" value="Genomic_DNA"/>
</dbReference>
<sequence length="540" mass="59707">MKKKKTSRIIAVCMATVLLIGSVGCSSAEEGARASVPGGSEQASSLSTDGAQNEKPTDQNDQIVIAGYRDPGRGTKDPYYTNVNLYVWEPLIGETDQGEPEPRLATSWDRNEDATVWTFHLREGVQFSDGVPFNADAVLKNFERYRNMGVVSSTFFAFDVDAVYPGLQSVEKEDDYTVRLTFENPIPTLPYTMINFGCGMFSPECYDPQTGEFKEYCVGTGPFVISEHVPDEYITLERNEKYYGDPAKAASIKIRIIPDHETRIAALRSGEIMGVYDNNAILPQSAKELGEAGGFVVSSALSANIQYLNVNNQNFPFNDVRMRRAMSMIIDRDTLLNDIYCGYGKTTVNVLSPMSVFYQDIQPEYNPEAAKALAAEVLQGQTPTVRLLTASTYKTDAELISYWLGELGLNVQIQVLDSAAVSAALKERDFDLSMGFKGMNNAEPETMLRGFLHTDGFMNNGFAMSGYHNEEVDALLDQLKDTYDEEERAALFNQLQKIGAEELPVIPLIAVTTLVVHSDQVTGYDAKFTGITLPEVAWVS</sequence>
<name>A0A174QSW5_9FIRM</name>
<dbReference type="PANTHER" id="PTHR30290">
    <property type="entry name" value="PERIPLASMIC BINDING COMPONENT OF ABC TRANSPORTER"/>
    <property type="match status" value="1"/>
</dbReference>
<evidence type="ECO:0000256" key="2">
    <source>
        <dbReference type="SAM" id="SignalP"/>
    </source>
</evidence>
<dbReference type="Gene3D" id="3.90.76.10">
    <property type="entry name" value="Dipeptide-binding Protein, Domain 1"/>
    <property type="match status" value="1"/>
</dbReference>
<dbReference type="GO" id="GO:0015833">
    <property type="term" value="P:peptide transport"/>
    <property type="evidence" value="ECO:0007669"/>
    <property type="project" value="TreeGrafter"/>
</dbReference>